<dbReference type="InterPro" id="IPR023828">
    <property type="entry name" value="Peptidase_S8_Ser-AS"/>
</dbReference>
<feature type="domain" description="Peptidase S8/S53" evidence="10">
    <location>
        <begin position="11"/>
        <end position="285"/>
    </location>
</feature>
<evidence type="ECO:0000256" key="6">
    <source>
        <dbReference type="ARBA" id="ARBA00022825"/>
    </source>
</evidence>
<feature type="region of interest" description="Disordered" evidence="9">
    <location>
        <begin position="1"/>
        <end position="20"/>
    </location>
</feature>
<evidence type="ECO:0000313" key="13">
    <source>
        <dbReference type="Proteomes" id="UP000242715"/>
    </source>
</evidence>
<dbReference type="PROSITE" id="PS00138">
    <property type="entry name" value="SUBTILASE_SER"/>
    <property type="match status" value="1"/>
</dbReference>
<dbReference type="Pfam" id="PF17766">
    <property type="entry name" value="fn3_6"/>
    <property type="match status" value="1"/>
</dbReference>
<dbReference type="InterPro" id="IPR036852">
    <property type="entry name" value="Peptidase_S8/S53_dom_sf"/>
</dbReference>
<dbReference type="InterPro" id="IPR045051">
    <property type="entry name" value="SBT"/>
</dbReference>
<evidence type="ECO:0000256" key="8">
    <source>
        <dbReference type="PROSITE-ProRule" id="PRU01240"/>
    </source>
</evidence>
<dbReference type="SUPFAM" id="SSF52743">
    <property type="entry name" value="Subtilisin-like"/>
    <property type="match status" value="1"/>
</dbReference>
<evidence type="ECO:0000256" key="5">
    <source>
        <dbReference type="ARBA" id="ARBA00022801"/>
    </source>
</evidence>
<dbReference type="GO" id="GO:0006508">
    <property type="term" value="P:proteolysis"/>
    <property type="evidence" value="ECO:0007669"/>
    <property type="project" value="UniProtKB-KW"/>
</dbReference>
<evidence type="ECO:0000256" key="9">
    <source>
        <dbReference type="SAM" id="MobiDB-lite"/>
    </source>
</evidence>
<comment type="subcellular location">
    <subcellularLocation>
        <location evidence="1">Secreted</location>
    </subcellularLocation>
</comment>
<dbReference type="GO" id="GO:0004252">
    <property type="term" value="F:serine-type endopeptidase activity"/>
    <property type="evidence" value="ECO:0007669"/>
    <property type="project" value="InterPro"/>
</dbReference>
<dbReference type="GO" id="GO:0005576">
    <property type="term" value="C:extracellular region"/>
    <property type="evidence" value="ECO:0007669"/>
    <property type="project" value="UniProtKB-SubCell"/>
</dbReference>
<dbReference type="Gene3D" id="3.50.30.30">
    <property type="match status" value="1"/>
</dbReference>
<keyword evidence="7" id="KW-0325">Glycoprotein</keyword>
<feature type="domain" description="Subtilisin-like protease fibronectin type-III" evidence="11">
    <location>
        <begin position="342"/>
        <end position="440"/>
    </location>
</feature>
<comment type="caution">
    <text evidence="8">Lacks conserved residue(s) required for the propagation of feature annotation.</text>
</comment>
<sequence>MHWRREYSTHAAGNDGPKPSSVASAAPWLFSVAATSIDRQFIDKLILGNGKTLIGKSVNTIPSNGTKFPIAVRNAQACPGNASPEMCTCIDTKSVKGKLVLCGALNNFDRYAYANGAIGSIINVTNSHNDMSFVTSMPSLNLDTEDYVLVQSYTNSTKYPVAEILKSDIFHDTTAPRIVGFSSRGPNPLLPEIMKPDISAPGVDILVSYSPIASPSQDINDKRRVKYNLLSGTSMACPHVAGVVAYVKSFQPDWSHAAIKYAIMPTARQVNGTYNDMVGEFAYGFGNVNRQQAVDPGLVYDINKQDYVQMLCNYGYNADKIKLISGDNSSCQGASSRPFVKDINYPALVIPIEPNKLVNVKINRTVTNVGSPNSTYRATVIPIPKIKIRVEPKLLSFKSLNEKQSFTVTVVGGEELNETMISSSLIWSDGSHNVKSPIIVQCLS</sequence>
<organism evidence="12 13">
    <name type="scientific">Trifolium subterraneum</name>
    <name type="common">Subterranean clover</name>
    <dbReference type="NCBI Taxonomy" id="3900"/>
    <lineage>
        <taxon>Eukaryota</taxon>
        <taxon>Viridiplantae</taxon>
        <taxon>Streptophyta</taxon>
        <taxon>Embryophyta</taxon>
        <taxon>Tracheophyta</taxon>
        <taxon>Spermatophyta</taxon>
        <taxon>Magnoliopsida</taxon>
        <taxon>eudicotyledons</taxon>
        <taxon>Gunneridae</taxon>
        <taxon>Pentapetalae</taxon>
        <taxon>rosids</taxon>
        <taxon>fabids</taxon>
        <taxon>Fabales</taxon>
        <taxon>Fabaceae</taxon>
        <taxon>Papilionoideae</taxon>
        <taxon>50 kb inversion clade</taxon>
        <taxon>NPAAA clade</taxon>
        <taxon>Hologalegina</taxon>
        <taxon>IRL clade</taxon>
        <taxon>Trifolieae</taxon>
        <taxon>Trifolium</taxon>
    </lineage>
</organism>
<comment type="similarity">
    <text evidence="2 8">Belongs to the peptidase S8 family.</text>
</comment>
<evidence type="ECO:0000313" key="12">
    <source>
        <dbReference type="EMBL" id="GAU37174.1"/>
    </source>
</evidence>
<evidence type="ECO:0000256" key="4">
    <source>
        <dbReference type="ARBA" id="ARBA00022729"/>
    </source>
</evidence>
<keyword evidence="5" id="KW-0378">Hydrolase</keyword>
<dbReference type="FunFam" id="2.60.40.2310:FF:000001">
    <property type="entry name" value="Subtilisin-like protease SBT1.5"/>
    <property type="match status" value="1"/>
</dbReference>
<keyword evidence="4" id="KW-0732">Signal</keyword>
<dbReference type="OrthoDB" id="4803627at2759"/>
<dbReference type="PANTHER" id="PTHR10795">
    <property type="entry name" value="PROPROTEIN CONVERTASE SUBTILISIN/KEXIN"/>
    <property type="match status" value="1"/>
</dbReference>
<evidence type="ECO:0000256" key="3">
    <source>
        <dbReference type="ARBA" id="ARBA00022670"/>
    </source>
</evidence>
<evidence type="ECO:0000259" key="10">
    <source>
        <dbReference type="Pfam" id="PF00082"/>
    </source>
</evidence>
<dbReference type="Gene3D" id="2.60.40.2310">
    <property type="match status" value="1"/>
</dbReference>
<accession>A0A2Z6MX35</accession>
<proteinExistence type="inferred from homology"/>
<evidence type="ECO:0000256" key="2">
    <source>
        <dbReference type="ARBA" id="ARBA00011073"/>
    </source>
</evidence>
<evidence type="ECO:0008006" key="14">
    <source>
        <dbReference type="Google" id="ProtNLM"/>
    </source>
</evidence>
<dbReference type="EMBL" id="DF973659">
    <property type="protein sequence ID" value="GAU37174.1"/>
    <property type="molecule type" value="Genomic_DNA"/>
</dbReference>
<keyword evidence="6" id="KW-0720">Serine protease</keyword>
<dbReference type="CDD" id="cd02120">
    <property type="entry name" value="PA_subtilisin_like"/>
    <property type="match status" value="1"/>
</dbReference>
<dbReference type="Proteomes" id="UP000242715">
    <property type="component" value="Unassembled WGS sequence"/>
</dbReference>
<evidence type="ECO:0000256" key="7">
    <source>
        <dbReference type="ARBA" id="ARBA00023180"/>
    </source>
</evidence>
<dbReference type="InterPro" id="IPR000209">
    <property type="entry name" value="Peptidase_S8/S53_dom"/>
</dbReference>
<evidence type="ECO:0000256" key="1">
    <source>
        <dbReference type="ARBA" id="ARBA00004613"/>
    </source>
</evidence>
<dbReference type="PROSITE" id="PS51892">
    <property type="entry name" value="SUBTILASE"/>
    <property type="match status" value="1"/>
</dbReference>
<dbReference type="Gene3D" id="3.40.50.200">
    <property type="entry name" value="Peptidase S8/S53 domain"/>
    <property type="match status" value="1"/>
</dbReference>
<reference evidence="13" key="1">
    <citation type="journal article" date="2017" name="Front. Plant Sci.">
        <title>Climate Clever Clovers: New Paradigm to Reduce the Environmental Footprint of Ruminants by Breeding Low Methanogenic Forages Utilizing Haplotype Variation.</title>
        <authorList>
            <person name="Kaur P."/>
            <person name="Appels R."/>
            <person name="Bayer P.E."/>
            <person name="Keeble-Gagnere G."/>
            <person name="Wang J."/>
            <person name="Hirakawa H."/>
            <person name="Shirasawa K."/>
            <person name="Vercoe P."/>
            <person name="Stefanova K."/>
            <person name="Durmic Z."/>
            <person name="Nichols P."/>
            <person name="Revell C."/>
            <person name="Isobe S.N."/>
            <person name="Edwards D."/>
            <person name="Erskine W."/>
        </authorList>
    </citation>
    <scope>NUCLEOTIDE SEQUENCE [LARGE SCALE GENOMIC DNA]</scope>
    <source>
        <strain evidence="13">cv. Daliak</strain>
    </source>
</reference>
<dbReference type="AlphaFoldDB" id="A0A2Z6MX35"/>
<dbReference type="InterPro" id="IPR041469">
    <property type="entry name" value="Subtilisin-like_FN3"/>
</dbReference>
<dbReference type="Pfam" id="PF00082">
    <property type="entry name" value="Peptidase_S8"/>
    <property type="match status" value="1"/>
</dbReference>
<name>A0A2Z6MX35_TRISU</name>
<keyword evidence="3" id="KW-0645">Protease</keyword>
<protein>
    <recommendedName>
        <fullName evidence="14">Subtilisin-like protease fibronectin type-III domain-containing protein</fullName>
    </recommendedName>
</protein>
<evidence type="ECO:0000259" key="11">
    <source>
        <dbReference type="Pfam" id="PF17766"/>
    </source>
</evidence>
<keyword evidence="13" id="KW-1185">Reference proteome</keyword>
<gene>
    <name evidence="12" type="ORF">TSUD_391630</name>
</gene>